<organism evidence="1 2">
    <name type="scientific">Rhizobium leguminosarum</name>
    <dbReference type="NCBI Taxonomy" id="384"/>
    <lineage>
        <taxon>Bacteria</taxon>
        <taxon>Pseudomonadati</taxon>
        <taxon>Pseudomonadota</taxon>
        <taxon>Alphaproteobacteria</taxon>
        <taxon>Hyphomicrobiales</taxon>
        <taxon>Rhizobiaceae</taxon>
        <taxon>Rhizobium/Agrobacterium group</taxon>
        <taxon>Rhizobium</taxon>
    </lineage>
</organism>
<gene>
    <name evidence="1" type="ORF">GGE16_006251</name>
</gene>
<accession>A0AAE2MRH4</accession>
<dbReference type="Proteomes" id="UP000538507">
    <property type="component" value="Unassembled WGS sequence"/>
</dbReference>
<proteinExistence type="predicted"/>
<evidence type="ECO:0000313" key="2">
    <source>
        <dbReference type="Proteomes" id="UP000538507"/>
    </source>
</evidence>
<sequence length="214" mass="23500">MRSILGGAISIACGLLTIFAGTELYKTLRFSDLVSTAARVESGHSVSQKAAQRAAALSMELEQSHGCREDLVMPAVTIMLHAVDEAAQEPNLSVWVDTLTRADRYMKFALGCSPKEGNYWLRFAMLRRLQGENTAELAALMSLSSRYAPVEPDVLSLRMQVWLSLQPVTRSAAASALASDLAHFLEHAPTQDIKDFSLAADMDMQSRLIDARRK</sequence>
<comment type="caution">
    <text evidence="1">The sequence shown here is derived from an EMBL/GenBank/DDBJ whole genome shotgun (WGS) entry which is preliminary data.</text>
</comment>
<reference evidence="1 2" key="1">
    <citation type="submission" date="2020-08" db="EMBL/GenBank/DDBJ databases">
        <title>Genomic Encyclopedia of Type Strains, Phase IV (KMG-V): Genome sequencing to study the core and pangenomes of soil and plant-associated prokaryotes.</title>
        <authorList>
            <person name="Whitman W."/>
        </authorList>
    </citation>
    <scope>NUCLEOTIDE SEQUENCE [LARGE SCALE GENOMIC DNA]</scope>
    <source>
        <strain evidence="1 2">SEMIA 415</strain>
    </source>
</reference>
<dbReference type="RefSeq" id="WP_272784006.1">
    <property type="nucleotide sequence ID" value="NZ_JACHAZ010000014.1"/>
</dbReference>
<protein>
    <submittedName>
        <fullName evidence="1">Uncharacterized protein</fullName>
    </submittedName>
</protein>
<dbReference type="AlphaFoldDB" id="A0AAE2MRH4"/>
<dbReference type="EMBL" id="JACIGO010000014">
    <property type="protein sequence ID" value="MBB4294152.1"/>
    <property type="molecule type" value="Genomic_DNA"/>
</dbReference>
<evidence type="ECO:0000313" key="1">
    <source>
        <dbReference type="EMBL" id="MBB4294152.1"/>
    </source>
</evidence>
<name>A0AAE2MRH4_RHILE</name>